<dbReference type="Proteomes" id="UP000198972">
    <property type="component" value="Unassembled WGS sequence"/>
</dbReference>
<proteinExistence type="predicted"/>
<reference evidence="4 5" key="1">
    <citation type="submission" date="2016-10" db="EMBL/GenBank/DDBJ databases">
        <authorList>
            <person name="de Groot N.N."/>
        </authorList>
    </citation>
    <scope>NUCLEOTIDE SEQUENCE [LARGE SCALE GENOMIC DNA]</scope>
    <source>
        <strain evidence="4 5">DSM 28129</strain>
    </source>
</reference>
<feature type="domain" description="N-acetyltransferase" evidence="3">
    <location>
        <begin position="1"/>
        <end position="136"/>
    </location>
</feature>
<accession>A0A1G7P3J9</accession>
<keyword evidence="2" id="KW-0012">Acyltransferase</keyword>
<evidence type="ECO:0000256" key="2">
    <source>
        <dbReference type="ARBA" id="ARBA00023315"/>
    </source>
</evidence>
<dbReference type="CDD" id="cd04301">
    <property type="entry name" value="NAT_SF"/>
    <property type="match status" value="1"/>
</dbReference>
<keyword evidence="5" id="KW-1185">Reference proteome</keyword>
<dbReference type="InterPro" id="IPR016181">
    <property type="entry name" value="Acyl_CoA_acyltransferase"/>
</dbReference>
<dbReference type="EMBL" id="FNBG01000017">
    <property type="protein sequence ID" value="SDF80865.1"/>
    <property type="molecule type" value="Genomic_DNA"/>
</dbReference>
<name>A0A1G7P3J9_9BACL</name>
<dbReference type="InterPro" id="IPR000182">
    <property type="entry name" value="GNAT_dom"/>
</dbReference>
<evidence type="ECO:0000313" key="5">
    <source>
        <dbReference type="Proteomes" id="UP000198972"/>
    </source>
</evidence>
<dbReference type="AlphaFoldDB" id="A0A1G7P3J9"/>
<dbReference type="InterPro" id="IPR045039">
    <property type="entry name" value="NSI-like"/>
</dbReference>
<evidence type="ECO:0000313" key="4">
    <source>
        <dbReference type="EMBL" id="SDF80865.1"/>
    </source>
</evidence>
<dbReference type="PANTHER" id="PTHR43626:SF4">
    <property type="entry name" value="GCN5-RELATED N-ACETYLTRANSFERASE 2, CHLOROPLASTIC"/>
    <property type="match status" value="1"/>
</dbReference>
<dbReference type="GO" id="GO:0008080">
    <property type="term" value="F:N-acetyltransferase activity"/>
    <property type="evidence" value="ECO:0007669"/>
    <property type="project" value="InterPro"/>
</dbReference>
<gene>
    <name evidence="4" type="ORF">SAMN04488542_117102</name>
</gene>
<protein>
    <submittedName>
        <fullName evidence="4">Acetyltransferase (GNAT) domain-containing protein</fullName>
    </submittedName>
</protein>
<organism evidence="4 5">
    <name type="scientific">Fontibacillus panacisegetis</name>
    <dbReference type="NCBI Taxonomy" id="670482"/>
    <lineage>
        <taxon>Bacteria</taxon>
        <taxon>Bacillati</taxon>
        <taxon>Bacillota</taxon>
        <taxon>Bacilli</taxon>
        <taxon>Bacillales</taxon>
        <taxon>Paenibacillaceae</taxon>
        <taxon>Fontibacillus</taxon>
    </lineage>
</organism>
<dbReference type="PANTHER" id="PTHR43626">
    <property type="entry name" value="ACYL-COA N-ACYLTRANSFERASE"/>
    <property type="match status" value="1"/>
</dbReference>
<dbReference type="PROSITE" id="PS51186">
    <property type="entry name" value="GNAT"/>
    <property type="match status" value="1"/>
</dbReference>
<keyword evidence="1 4" id="KW-0808">Transferase</keyword>
<dbReference type="SUPFAM" id="SSF55729">
    <property type="entry name" value="Acyl-CoA N-acyltransferases (Nat)"/>
    <property type="match status" value="1"/>
</dbReference>
<dbReference type="RefSeq" id="WP_091232089.1">
    <property type="nucleotide sequence ID" value="NZ_FNBG01000017.1"/>
</dbReference>
<dbReference type="GO" id="GO:0005737">
    <property type="term" value="C:cytoplasm"/>
    <property type="evidence" value="ECO:0007669"/>
    <property type="project" value="TreeGrafter"/>
</dbReference>
<dbReference type="Gene3D" id="3.40.630.30">
    <property type="match status" value="1"/>
</dbReference>
<dbReference type="STRING" id="670482.SAMN04488542_117102"/>
<evidence type="ECO:0000256" key="1">
    <source>
        <dbReference type="ARBA" id="ARBA00022679"/>
    </source>
</evidence>
<evidence type="ECO:0000259" key="3">
    <source>
        <dbReference type="PROSITE" id="PS51186"/>
    </source>
</evidence>
<dbReference type="OrthoDB" id="9775804at2"/>
<sequence>MKLKLIESNPSVDEYMTLIASTGWDGILEKGKARLEKCLKENWFSVSVYNEADEIIGYGRILSDGELQALICDVIIKPEFQRKGIGSLIITRLIEECKKYDILLIQLFSAWGKEDFYIKHGFEKKADEAPGMRYTN</sequence>
<dbReference type="Pfam" id="PF13673">
    <property type="entry name" value="Acetyltransf_10"/>
    <property type="match status" value="1"/>
</dbReference>